<dbReference type="Gene3D" id="3.40.50.1820">
    <property type="entry name" value="alpha/beta hydrolase"/>
    <property type="match status" value="1"/>
</dbReference>
<dbReference type="GeneID" id="72009603"/>
<name>A0ABQ8KQB1_9APHY</name>
<evidence type="ECO:0000313" key="4">
    <source>
        <dbReference type="Proteomes" id="UP000814176"/>
    </source>
</evidence>
<evidence type="ECO:0000313" key="3">
    <source>
        <dbReference type="EMBL" id="KAH9840818.1"/>
    </source>
</evidence>
<dbReference type="EMBL" id="JADCUA010000004">
    <property type="protein sequence ID" value="KAH9840818.1"/>
    <property type="molecule type" value="Genomic_DNA"/>
</dbReference>
<sequence>MDVIANLTDTDVPLIIGPTTGAFMPGLEKHRAEIESIQVKTFKYGSTDRHMLDVYYPPEDTIPASGKTRVLHFFYGGGFVSGARKLPAPYDLGCYASTGAYFAKRGILTVIADYRLVPHVKYPQPIEDVRDSISWVVANGTEIVGDTGIQADFDNVFLLGHSAGTVYISTLLFHPTLLTPELRSHIRGVILKSGIFRFPRDESVGAGNPLLQLYGGWDEVEANMPITLLNQASGELLTKFPKVLMFAGEREPDGFFPSNEEFKETLETKLGKQVKLIVMKGHNHASPHWALWSGAGEEWAEKVVRWIHYRA</sequence>
<dbReference type="InterPro" id="IPR050300">
    <property type="entry name" value="GDXG_lipolytic_enzyme"/>
</dbReference>
<proteinExistence type="predicted"/>
<comment type="caution">
    <text evidence="3">The sequence shown here is derived from an EMBL/GenBank/DDBJ whole genome shotgun (WGS) entry which is preliminary data.</text>
</comment>
<keyword evidence="4" id="KW-1185">Reference proteome</keyword>
<feature type="domain" description="Alpha/beta hydrolase fold-3" evidence="2">
    <location>
        <begin position="73"/>
        <end position="285"/>
    </location>
</feature>
<dbReference type="RefSeq" id="XP_047782284.1">
    <property type="nucleotide sequence ID" value="XM_047928871.1"/>
</dbReference>
<dbReference type="InterPro" id="IPR029058">
    <property type="entry name" value="AB_hydrolase_fold"/>
</dbReference>
<protein>
    <submittedName>
        <fullName evidence="3">Alpha/Beta hydrolase protein</fullName>
    </submittedName>
</protein>
<gene>
    <name evidence="3" type="ORF">C8Q71DRAFT_904874</name>
</gene>
<evidence type="ECO:0000259" key="2">
    <source>
        <dbReference type="Pfam" id="PF07859"/>
    </source>
</evidence>
<evidence type="ECO:0000256" key="1">
    <source>
        <dbReference type="ARBA" id="ARBA00022801"/>
    </source>
</evidence>
<dbReference type="PANTHER" id="PTHR48081">
    <property type="entry name" value="AB HYDROLASE SUPERFAMILY PROTEIN C4A8.06C"/>
    <property type="match status" value="1"/>
</dbReference>
<dbReference type="SUPFAM" id="SSF53474">
    <property type="entry name" value="alpha/beta-Hydrolases"/>
    <property type="match status" value="1"/>
</dbReference>
<reference evidence="3 4" key="1">
    <citation type="journal article" date="2021" name="Environ. Microbiol.">
        <title>Gene family expansions and transcriptome signatures uncover fungal adaptations to wood decay.</title>
        <authorList>
            <person name="Hage H."/>
            <person name="Miyauchi S."/>
            <person name="Viragh M."/>
            <person name="Drula E."/>
            <person name="Min B."/>
            <person name="Chaduli D."/>
            <person name="Navarro D."/>
            <person name="Favel A."/>
            <person name="Norest M."/>
            <person name="Lesage-Meessen L."/>
            <person name="Balint B."/>
            <person name="Merenyi Z."/>
            <person name="de Eugenio L."/>
            <person name="Morin E."/>
            <person name="Martinez A.T."/>
            <person name="Baldrian P."/>
            <person name="Stursova M."/>
            <person name="Martinez M.J."/>
            <person name="Novotny C."/>
            <person name="Magnuson J.K."/>
            <person name="Spatafora J.W."/>
            <person name="Maurice S."/>
            <person name="Pangilinan J."/>
            <person name="Andreopoulos W."/>
            <person name="LaButti K."/>
            <person name="Hundley H."/>
            <person name="Na H."/>
            <person name="Kuo A."/>
            <person name="Barry K."/>
            <person name="Lipzen A."/>
            <person name="Henrissat B."/>
            <person name="Riley R."/>
            <person name="Ahrendt S."/>
            <person name="Nagy L.G."/>
            <person name="Grigoriev I.V."/>
            <person name="Martin F."/>
            <person name="Rosso M.N."/>
        </authorList>
    </citation>
    <scope>NUCLEOTIDE SEQUENCE [LARGE SCALE GENOMIC DNA]</scope>
    <source>
        <strain evidence="3 4">CIRM-BRFM 1785</strain>
    </source>
</reference>
<accession>A0ABQ8KQB1</accession>
<keyword evidence="1 3" id="KW-0378">Hydrolase</keyword>
<organism evidence="3 4">
    <name type="scientific">Rhodofomes roseus</name>
    <dbReference type="NCBI Taxonomy" id="34475"/>
    <lineage>
        <taxon>Eukaryota</taxon>
        <taxon>Fungi</taxon>
        <taxon>Dikarya</taxon>
        <taxon>Basidiomycota</taxon>
        <taxon>Agaricomycotina</taxon>
        <taxon>Agaricomycetes</taxon>
        <taxon>Polyporales</taxon>
        <taxon>Rhodofomes</taxon>
    </lineage>
</organism>
<dbReference type="Proteomes" id="UP000814176">
    <property type="component" value="Unassembled WGS sequence"/>
</dbReference>
<dbReference type="Pfam" id="PF07859">
    <property type="entry name" value="Abhydrolase_3"/>
    <property type="match status" value="1"/>
</dbReference>
<dbReference type="InterPro" id="IPR013094">
    <property type="entry name" value="AB_hydrolase_3"/>
</dbReference>
<dbReference type="GO" id="GO:0016787">
    <property type="term" value="F:hydrolase activity"/>
    <property type="evidence" value="ECO:0007669"/>
    <property type="project" value="UniProtKB-KW"/>
</dbReference>